<keyword evidence="1" id="KW-1133">Transmembrane helix</keyword>
<dbReference type="AlphaFoldDB" id="D2W0X2"/>
<reference evidence="2 3" key="1">
    <citation type="journal article" date="2010" name="Cell">
        <title>The genome of Naegleria gruberi illuminates early eukaryotic versatility.</title>
        <authorList>
            <person name="Fritz-Laylin L.K."/>
            <person name="Prochnik S.E."/>
            <person name="Ginger M.L."/>
            <person name="Dacks J.B."/>
            <person name="Carpenter M.L."/>
            <person name="Field M.C."/>
            <person name="Kuo A."/>
            <person name="Paredez A."/>
            <person name="Chapman J."/>
            <person name="Pham J."/>
            <person name="Shu S."/>
            <person name="Neupane R."/>
            <person name="Cipriano M."/>
            <person name="Mancuso J."/>
            <person name="Tu H."/>
            <person name="Salamov A."/>
            <person name="Lindquist E."/>
            <person name="Shapiro H."/>
            <person name="Lucas S."/>
            <person name="Grigoriev I.V."/>
            <person name="Cande W.Z."/>
            <person name="Fulton C."/>
            <person name="Rokhsar D.S."/>
            <person name="Dawson S.C."/>
        </authorList>
    </citation>
    <scope>NUCLEOTIDE SEQUENCE [LARGE SCALE GENOMIC DNA]</scope>
    <source>
        <strain evidence="2 3">NEG-M</strain>
    </source>
</reference>
<accession>D2W0X2</accession>
<feature type="transmembrane region" description="Helical" evidence="1">
    <location>
        <begin position="35"/>
        <end position="51"/>
    </location>
</feature>
<name>D2W0X2_NAEGR</name>
<dbReference type="VEuPathDB" id="AmoebaDB:NAEGRDRAFT_75010"/>
<proteinExistence type="predicted"/>
<dbReference type="InParanoid" id="D2W0X2"/>
<keyword evidence="3" id="KW-1185">Reference proteome</keyword>
<organism evidence="3">
    <name type="scientific">Naegleria gruberi</name>
    <name type="common">Amoeba</name>
    <dbReference type="NCBI Taxonomy" id="5762"/>
    <lineage>
        <taxon>Eukaryota</taxon>
        <taxon>Discoba</taxon>
        <taxon>Heterolobosea</taxon>
        <taxon>Tetramitia</taxon>
        <taxon>Eutetramitia</taxon>
        <taxon>Vahlkampfiidae</taxon>
        <taxon>Naegleria</taxon>
    </lineage>
</organism>
<sequence length="128" mass="14123">MANTSRSLLDLGVLIKFLLQLPVRLLNTATTLSKNALYMMTLVLFADYLYLRNQILKRQYKQLTGRLYVPLHNRLGELVGSATYLSLPSPNTTRSIRMASGSSGASIGGALGEEEESGSLINYNGRRN</sequence>
<dbReference type="Proteomes" id="UP000006671">
    <property type="component" value="Unassembled WGS sequence"/>
</dbReference>
<dbReference type="RefSeq" id="XP_002669962.1">
    <property type="nucleotide sequence ID" value="XM_002669916.1"/>
</dbReference>
<gene>
    <name evidence="2" type="ORF">NAEGRDRAFT_75010</name>
</gene>
<evidence type="ECO:0000256" key="1">
    <source>
        <dbReference type="SAM" id="Phobius"/>
    </source>
</evidence>
<dbReference type="KEGG" id="ngr:NAEGRDRAFT_75010"/>
<dbReference type="GeneID" id="8856858"/>
<keyword evidence="1" id="KW-0472">Membrane</keyword>
<dbReference type="EMBL" id="GG738920">
    <property type="protein sequence ID" value="EFC37218.1"/>
    <property type="molecule type" value="Genomic_DNA"/>
</dbReference>
<keyword evidence="1" id="KW-0812">Transmembrane</keyword>
<evidence type="ECO:0000313" key="2">
    <source>
        <dbReference type="EMBL" id="EFC37218.1"/>
    </source>
</evidence>
<protein>
    <submittedName>
        <fullName evidence="2">Predicted protein</fullName>
    </submittedName>
</protein>
<evidence type="ECO:0000313" key="3">
    <source>
        <dbReference type="Proteomes" id="UP000006671"/>
    </source>
</evidence>